<protein>
    <recommendedName>
        <fullName evidence="4">Kelch repeat protein</fullName>
    </recommendedName>
</protein>
<sequence length="395" mass="44658">MLESWTRIVDSPFARVNHQAIFLEHCLYIFGGFNSHHRDVTHTSHQLDVFRWNIKTNRWEELKYPLRLKAWDCISKSWRGDPLSSNDGSVQPTHRFGHTVVAWRGRGWLFGGRTQRQLCSTDLYMFDPGSYGRTPSAAQHSSATNTAANLTAQIVQPYWVEVVGLSGAAPSPRDGHSAAVLEDAMFIFGGFDVHSEGYDDQVFRLDFETWSWTRIQIQPLSISATSSFSPVPAPSGLNPPVRDLLEGPPADTTPLARDFASLISHQGRLFMFGGRSAYTNHWDGDIYDSTLWELVPLKVMTQTTGHSDGLHYTQNSFTPAWPSDCSCCTSAMFRRPVAGLQQLRRMVWEAETGNWNRWVSCCSTCLVSVHLIVCRTAVISDCFYRHINYVAIFHF</sequence>
<dbReference type="Gene3D" id="2.120.10.80">
    <property type="entry name" value="Kelch-type beta propeller"/>
    <property type="match status" value="1"/>
</dbReference>
<dbReference type="SUPFAM" id="SSF117281">
    <property type="entry name" value="Kelch motif"/>
    <property type="match status" value="1"/>
</dbReference>
<keyword evidence="1" id="KW-0880">Kelch repeat</keyword>
<evidence type="ECO:0000313" key="3">
    <source>
        <dbReference type="Proteomes" id="UP000699462"/>
    </source>
</evidence>
<gene>
    <name evidence="2" type="ORF">P879_08590</name>
</gene>
<accession>A0A8T0CYF3</accession>
<dbReference type="InterPro" id="IPR015915">
    <property type="entry name" value="Kelch-typ_b-propeller"/>
</dbReference>
<dbReference type="Proteomes" id="UP000699462">
    <property type="component" value="Unassembled WGS sequence"/>
</dbReference>
<dbReference type="InterPro" id="IPR006652">
    <property type="entry name" value="Kelch_1"/>
</dbReference>
<evidence type="ECO:0008006" key="4">
    <source>
        <dbReference type="Google" id="ProtNLM"/>
    </source>
</evidence>
<dbReference type="OrthoDB" id="432528at2759"/>
<dbReference type="Pfam" id="PF01344">
    <property type="entry name" value="Kelch_1"/>
    <property type="match status" value="2"/>
</dbReference>
<name>A0A8T0CYF3_9TREM</name>
<comment type="caution">
    <text evidence="2">The sequence shown here is derived from an EMBL/GenBank/DDBJ whole genome shotgun (WGS) entry which is preliminary data.</text>
</comment>
<evidence type="ECO:0000313" key="2">
    <source>
        <dbReference type="EMBL" id="KAF8560502.1"/>
    </source>
</evidence>
<dbReference type="AlphaFoldDB" id="A0A8T0CYF3"/>
<proteinExistence type="predicted"/>
<organism evidence="2 3">
    <name type="scientific">Paragonimus westermani</name>
    <dbReference type="NCBI Taxonomy" id="34504"/>
    <lineage>
        <taxon>Eukaryota</taxon>
        <taxon>Metazoa</taxon>
        <taxon>Spiralia</taxon>
        <taxon>Lophotrochozoa</taxon>
        <taxon>Platyhelminthes</taxon>
        <taxon>Trematoda</taxon>
        <taxon>Digenea</taxon>
        <taxon>Plagiorchiida</taxon>
        <taxon>Troglotremata</taxon>
        <taxon>Troglotrematidae</taxon>
        <taxon>Paragonimus</taxon>
    </lineage>
</organism>
<keyword evidence="3" id="KW-1185">Reference proteome</keyword>
<dbReference type="EMBL" id="JTDF01022447">
    <property type="protein sequence ID" value="KAF8560502.1"/>
    <property type="molecule type" value="Genomic_DNA"/>
</dbReference>
<reference evidence="2 3" key="1">
    <citation type="submission" date="2019-07" db="EMBL/GenBank/DDBJ databases">
        <title>Annotation for the trematode Paragonimus westermani.</title>
        <authorList>
            <person name="Choi Y.-J."/>
        </authorList>
    </citation>
    <scope>NUCLEOTIDE SEQUENCE [LARGE SCALE GENOMIC DNA]</scope>
    <source>
        <strain evidence="2">180907_Pwestermani</strain>
    </source>
</reference>
<evidence type="ECO:0000256" key="1">
    <source>
        <dbReference type="ARBA" id="ARBA00022441"/>
    </source>
</evidence>
<dbReference type="PANTHER" id="PTHR23244">
    <property type="entry name" value="KELCH REPEAT DOMAIN"/>
    <property type="match status" value="1"/>
</dbReference>